<dbReference type="RefSeq" id="WP_344461065.1">
    <property type="nucleotide sequence ID" value="NZ_BAAANT010000003.1"/>
</dbReference>
<organism evidence="2 3">
    <name type="scientific">Kitasatospora kazusensis</name>
    <dbReference type="NCBI Taxonomy" id="407974"/>
    <lineage>
        <taxon>Bacteria</taxon>
        <taxon>Bacillati</taxon>
        <taxon>Actinomycetota</taxon>
        <taxon>Actinomycetes</taxon>
        <taxon>Kitasatosporales</taxon>
        <taxon>Streptomycetaceae</taxon>
        <taxon>Kitasatospora</taxon>
    </lineage>
</organism>
<sequence>MHGPAVVTWLLAALTAASGLYCLTRLRSPVTVCAPPGAGAGSRPARESDATEALMGLGMAGMALWPTALWGWLYGLVALALLAAVARPGPAGPRVHRLHHGIGALAMTYMALAMADAMAGGGSGGPVPAHHHGGPVGLPLLTGALLVYFGCYTLWTGSRLLTVSGGAVGAAPGGGRSAGVSRACRLAMGVGMFAMLLSM</sequence>
<feature type="transmembrane region" description="Helical" evidence="1">
    <location>
        <begin position="98"/>
        <end position="115"/>
    </location>
</feature>
<keyword evidence="1" id="KW-1133">Transmembrane helix</keyword>
<comment type="caution">
    <text evidence="2">The sequence shown here is derived from an EMBL/GenBank/DDBJ whole genome shotgun (WGS) entry which is preliminary data.</text>
</comment>
<feature type="transmembrane region" description="Helical" evidence="1">
    <location>
        <begin position="135"/>
        <end position="155"/>
    </location>
</feature>
<gene>
    <name evidence="2" type="ORF">GCM10009760_09980</name>
</gene>
<feature type="transmembrane region" description="Helical" evidence="1">
    <location>
        <begin position="63"/>
        <end position="86"/>
    </location>
</feature>
<keyword evidence="1" id="KW-0472">Membrane</keyword>
<evidence type="ECO:0000313" key="2">
    <source>
        <dbReference type="EMBL" id="GAA2133592.1"/>
    </source>
</evidence>
<evidence type="ECO:0000313" key="3">
    <source>
        <dbReference type="Proteomes" id="UP001422759"/>
    </source>
</evidence>
<name>A0ABN2YWQ4_9ACTN</name>
<dbReference type="EMBL" id="BAAANT010000003">
    <property type="protein sequence ID" value="GAA2133592.1"/>
    <property type="molecule type" value="Genomic_DNA"/>
</dbReference>
<dbReference type="InterPro" id="IPR033458">
    <property type="entry name" value="DUF5134"/>
</dbReference>
<keyword evidence="1" id="KW-0812">Transmembrane</keyword>
<accession>A0ABN2YWQ4</accession>
<dbReference type="Proteomes" id="UP001422759">
    <property type="component" value="Unassembled WGS sequence"/>
</dbReference>
<keyword evidence="3" id="KW-1185">Reference proteome</keyword>
<proteinExistence type="predicted"/>
<protein>
    <submittedName>
        <fullName evidence="2">DUF5134 domain-containing protein</fullName>
    </submittedName>
</protein>
<reference evidence="2 3" key="1">
    <citation type="journal article" date="2019" name="Int. J. Syst. Evol. Microbiol.">
        <title>The Global Catalogue of Microorganisms (GCM) 10K type strain sequencing project: providing services to taxonomists for standard genome sequencing and annotation.</title>
        <authorList>
            <consortium name="The Broad Institute Genomics Platform"/>
            <consortium name="The Broad Institute Genome Sequencing Center for Infectious Disease"/>
            <person name="Wu L."/>
            <person name="Ma J."/>
        </authorList>
    </citation>
    <scope>NUCLEOTIDE SEQUENCE [LARGE SCALE GENOMIC DNA]</scope>
    <source>
        <strain evidence="2 3">JCM 14560</strain>
    </source>
</reference>
<evidence type="ECO:0000256" key="1">
    <source>
        <dbReference type="SAM" id="Phobius"/>
    </source>
</evidence>
<dbReference type="Pfam" id="PF17197">
    <property type="entry name" value="DUF5134"/>
    <property type="match status" value="1"/>
</dbReference>